<keyword evidence="1" id="KW-1133">Transmembrane helix</keyword>
<keyword evidence="1" id="KW-0472">Membrane</keyword>
<evidence type="ECO:0000313" key="4">
    <source>
        <dbReference type="Proteomes" id="UP000441717"/>
    </source>
</evidence>
<evidence type="ECO:0000256" key="1">
    <source>
        <dbReference type="SAM" id="Phobius"/>
    </source>
</evidence>
<dbReference type="Pfam" id="PF13487">
    <property type="entry name" value="HD_5"/>
    <property type="match status" value="1"/>
</dbReference>
<accession>A0A6N7IS87</accession>
<dbReference type="InterPro" id="IPR037522">
    <property type="entry name" value="HD_GYP_dom"/>
</dbReference>
<dbReference type="Gene3D" id="1.10.3210.10">
    <property type="entry name" value="Hypothetical protein af1432"/>
    <property type="match status" value="1"/>
</dbReference>
<name>A0A6N7IS87_9FIRM</name>
<feature type="transmembrane region" description="Helical" evidence="1">
    <location>
        <begin position="155"/>
        <end position="176"/>
    </location>
</feature>
<dbReference type="Proteomes" id="UP000441717">
    <property type="component" value="Unassembled WGS sequence"/>
</dbReference>
<dbReference type="InterPro" id="IPR003607">
    <property type="entry name" value="HD/PDEase_dom"/>
</dbReference>
<dbReference type="CDD" id="cd00077">
    <property type="entry name" value="HDc"/>
    <property type="match status" value="1"/>
</dbReference>
<dbReference type="PANTHER" id="PTHR43155:SF2">
    <property type="entry name" value="CYCLIC DI-GMP PHOSPHODIESTERASE PA4108"/>
    <property type="match status" value="1"/>
</dbReference>
<feature type="domain" description="HD-GYP" evidence="2">
    <location>
        <begin position="134"/>
        <end position="330"/>
    </location>
</feature>
<proteinExistence type="predicted"/>
<protein>
    <submittedName>
        <fullName evidence="3">HD domain-containing protein</fullName>
    </submittedName>
</protein>
<dbReference type="PROSITE" id="PS51832">
    <property type="entry name" value="HD_GYP"/>
    <property type="match status" value="1"/>
</dbReference>
<dbReference type="PANTHER" id="PTHR43155">
    <property type="entry name" value="CYCLIC DI-GMP PHOSPHODIESTERASE PA4108-RELATED"/>
    <property type="match status" value="1"/>
</dbReference>
<gene>
    <name evidence="3" type="ORF">GFC01_12185</name>
</gene>
<sequence length="390" mass="43911">MMWYGDRFKLHGLFSVRLCQEVSGMRRISVYSLKPGHLVARPVYNSSGQVLLQCGARVSKRYIDRLLEMGVFTLYIEDDFSADIKPEDIISDELRMRSNLLIKNLFSRQKAGHARGQTSAEMARITAVVNDIIDELLANRSTMINLMDIRAHDDYLFGHSVNVCVLAVLTGIALHFSRTKLFHLAMGSLLHDIGITRLDRGIGGRKRELTAEERRQFEMHPLYGYEILSRDLHTGKLCAIIALQHHERYSGHGYPKGLQQDEIHEMAAITGLADMYDELTSAVIQQRVLPPNEVYEMISGAGDSLFAFNLVKAFLTNITPYPVGTLVKLNTGETAIVIENNKGLPLYPKIRVLCHEDGRLLKEPVELWLPEDRTKTIVAVVENLPGQEAG</sequence>
<keyword evidence="4" id="KW-1185">Reference proteome</keyword>
<dbReference type="SUPFAM" id="SSF109604">
    <property type="entry name" value="HD-domain/PDEase-like"/>
    <property type="match status" value="1"/>
</dbReference>
<evidence type="ECO:0000259" key="2">
    <source>
        <dbReference type="PROSITE" id="PS51832"/>
    </source>
</evidence>
<comment type="caution">
    <text evidence="3">The sequence shown here is derived from an EMBL/GenBank/DDBJ whole genome shotgun (WGS) entry which is preliminary data.</text>
</comment>
<dbReference type="AlphaFoldDB" id="A0A6N7IS87"/>
<dbReference type="EMBL" id="WHYR01000035">
    <property type="protein sequence ID" value="MQL53005.1"/>
    <property type="molecule type" value="Genomic_DNA"/>
</dbReference>
<keyword evidence="1" id="KW-0812">Transmembrane</keyword>
<reference evidence="3 4" key="1">
    <citation type="submission" date="2019-10" db="EMBL/GenBank/DDBJ databases">
        <title>Comparative genomics of sulfur disproportionating microorganisms.</title>
        <authorList>
            <person name="Ward L.M."/>
            <person name="Bertran E."/>
            <person name="Johnston D."/>
        </authorList>
    </citation>
    <scope>NUCLEOTIDE SEQUENCE [LARGE SCALE GENOMIC DNA]</scope>
    <source>
        <strain evidence="3 4">DSM 14055</strain>
    </source>
</reference>
<organism evidence="3 4">
    <name type="scientific">Desulfofundulus thermobenzoicus</name>
    <dbReference type="NCBI Taxonomy" id="29376"/>
    <lineage>
        <taxon>Bacteria</taxon>
        <taxon>Bacillati</taxon>
        <taxon>Bacillota</taxon>
        <taxon>Clostridia</taxon>
        <taxon>Eubacteriales</taxon>
        <taxon>Peptococcaceae</taxon>
        <taxon>Desulfofundulus</taxon>
    </lineage>
</organism>
<dbReference type="OrthoDB" id="9798833at2"/>
<evidence type="ECO:0000313" key="3">
    <source>
        <dbReference type="EMBL" id="MQL53005.1"/>
    </source>
</evidence>